<feature type="signal peptide" evidence="1">
    <location>
        <begin position="1"/>
        <end position="21"/>
    </location>
</feature>
<evidence type="ECO:0000313" key="2">
    <source>
        <dbReference type="EMBL" id="MBO1079863.1"/>
    </source>
</evidence>
<organism evidence="2 3">
    <name type="scientific">Roseomonas haemaphysalidis</name>
    <dbReference type="NCBI Taxonomy" id="2768162"/>
    <lineage>
        <taxon>Bacteria</taxon>
        <taxon>Pseudomonadati</taxon>
        <taxon>Pseudomonadota</taxon>
        <taxon>Alphaproteobacteria</taxon>
        <taxon>Acetobacterales</taxon>
        <taxon>Roseomonadaceae</taxon>
        <taxon>Roseomonas</taxon>
    </lineage>
</organism>
<dbReference type="Proteomes" id="UP001518989">
    <property type="component" value="Unassembled WGS sequence"/>
</dbReference>
<protein>
    <submittedName>
        <fullName evidence="2">Uncharacterized protein</fullName>
    </submittedName>
</protein>
<gene>
    <name evidence="2" type="ORF">IAI61_12555</name>
</gene>
<reference evidence="2 3" key="1">
    <citation type="submission" date="2020-09" db="EMBL/GenBank/DDBJ databases">
        <title>Roseomonas.</title>
        <authorList>
            <person name="Zhu W."/>
        </authorList>
    </citation>
    <scope>NUCLEOTIDE SEQUENCE [LARGE SCALE GENOMIC DNA]</scope>
    <source>
        <strain evidence="2 3">573</strain>
    </source>
</reference>
<evidence type="ECO:0000313" key="3">
    <source>
        <dbReference type="Proteomes" id="UP001518989"/>
    </source>
</evidence>
<evidence type="ECO:0000256" key="1">
    <source>
        <dbReference type="SAM" id="SignalP"/>
    </source>
</evidence>
<comment type="caution">
    <text evidence="2">The sequence shown here is derived from an EMBL/GenBank/DDBJ whole genome shotgun (WGS) entry which is preliminary data.</text>
</comment>
<proteinExistence type="predicted"/>
<name>A0ABS3KTC0_9PROT</name>
<dbReference type="EMBL" id="JACTNG010000006">
    <property type="protein sequence ID" value="MBO1079863.1"/>
    <property type="molecule type" value="Genomic_DNA"/>
</dbReference>
<dbReference type="RefSeq" id="WP_207417636.1">
    <property type="nucleotide sequence ID" value="NZ_CP061177.1"/>
</dbReference>
<keyword evidence="1" id="KW-0732">Signal</keyword>
<keyword evidence="3" id="KW-1185">Reference proteome</keyword>
<feature type="chain" id="PRO_5046424897" evidence="1">
    <location>
        <begin position="22"/>
        <end position="101"/>
    </location>
</feature>
<accession>A0ABS3KTC0</accession>
<sequence>MLRKVILSALLVTGLSGAAMAQEPLRVLGTGENFAVDYSNDGGNILGGGPVTVIGSGESARYLHAQGAPAQRGWLPTAVGTGESGKIAYQPTQNAYPEPNG</sequence>